<evidence type="ECO:0000313" key="5">
    <source>
        <dbReference type="Proteomes" id="UP000235145"/>
    </source>
</evidence>
<reference evidence="4 5" key="1">
    <citation type="journal article" date="2017" name="Nat. Commun.">
        <title>Genome assembly with in vitro proximity ligation data and whole-genome triplication in lettuce.</title>
        <authorList>
            <person name="Reyes-Chin-Wo S."/>
            <person name="Wang Z."/>
            <person name="Yang X."/>
            <person name="Kozik A."/>
            <person name="Arikit S."/>
            <person name="Song C."/>
            <person name="Xia L."/>
            <person name="Froenicke L."/>
            <person name="Lavelle D.O."/>
            <person name="Truco M.J."/>
            <person name="Xia R."/>
            <person name="Zhu S."/>
            <person name="Xu C."/>
            <person name="Xu H."/>
            <person name="Xu X."/>
            <person name="Cox K."/>
            <person name="Korf I."/>
            <person name="Meyers B.C."/>
            <person name="Michelmore R.W."/>
        </authorList>
    </citation>
    <scope>NUCLEOTIDE SEQUENCE [LARGE SCALE GENOMIC DNA]</scope>
    <source>
        <strain evidence="5">cv. Salinas</strain>
        <tissue evidence="4">Seedlings</tissue>
    </source>
</reference>
<gene>
    <name evidence="4" type="ORF">LSAT_V11C500260300</name>
</gene>
<evidence type="ECO:0000256" key="1">
    <source>
        <dbReference type="PROSITE-ProRule" id="PRU00047"/>
    </source>
</evidence>
<dbReference type="PROSITE" id="PS50158">
    <property type="entry name" value="ZF_CCHC"/>
    <property type="match status" value="2"/>
</dbReference>
<sequence>MTIMSNAEENVNIGRTGGSQNNCTPGTPPFMFQTPPINRQPRAVVRLKTTLVEAMDDAHKIENDIAIQDRTTTRSMEKRKWEASSDSLKKKSHHQIQSDKPEYCKKCHSSHRGPCNSSTVSCIRCGKMGHRHEDCKSTELMCYNCRQMGHISAQCPNPKVEMDVGGKKDEASKVKARAFNMTTDEVTFRTFLVNYIHAYVSSVLVCYPCLCVTCDLVLSDASINKYLVSLLCSYVVYNELEEFLKLNIMVSVLEPVVTWLIFDICVISFSEHIFPMTLIHFGIIT</sequence>
<dbReference type="Pfam" id="PF00098">
    <property type="entry name" value="zf-CCHC"/>
    <property type="match status" value="1"/>
</dbReference>
<keyword evidence="5" id="KW-1185">Reference proteome</keyword>
<feature type="domain" description="CCHC-type" evidence="3">
    <location>
        <begin position="142"/>
        <end position="157"/>
    </location>
</feature>
<evidence type="ECO:0000313" key="4">
    <source>
        <dbReference type="EMBL" id="KAJ0204814.1"/>
    </source>
</evidence>
<keyword evidence="1" id="KW-0479">Metal-binding</keyword>
<organism evidence="4 5">
    <name type="scientific">Lactuca sativa</name>
    <name type="common">Garden lettuce</name>
    <dbReference type="NCBI Taxonomy" id="4236"/>
    <lineage>
        <taxon>Eukaryota</taxon>
        <taxon>Viridiplantae</taxon>
        <taxon>Streptophyta</taxon>
        <taxon>Embryophyta</taxon>
        <taxon>Tracheophyta</taxon>
        <taxon>Spermatophyta</taxon>
        <taxon>Magnoliopsida</taxon>
        <taxon>eudicotyledons</taxon>
        <taxon>Gunneridae</taxon>
        <taxon>Pentapetalae</taxon>
        <taxon>asterids</taxon>
        <taxon>campanulids</taxon>
        <taxon>Asterales</taxon>
        <taxon>Asteraceae</taxon>
        <taxon>Cichorioideae</taxon>
        <taxon>Cichorieae</taxon>
        <taxon>Lactucinae</taxon>
        <taxon>Lactuca</taxon>
    </lineage>
</organism>
<dbReference type="AlphaFoldDB" id="A0A9R1XBY2"/>
<dbReference type="SMART" id="SM00343">
    <property type="entry name" value="ZnF_C2HC"/>
    <property type="match status" value="2"/>
</dbReference>
<dbReference type="EMBL" id="NBSK02000005">
    <property type="protein sequence ID" value="KAJ0204814.1"/>
    <property type="molecule type" value="Genomic_DNA"/>
</dbReference>
<dbReference type="Proteomes" id="UP000235145">
    <property type="component" value="Unassembled WGS sequence"/>
</dbReference>
<feature type="region of interest" description="Disordered" evidence="2">
    <location>
        <begin position="1"/>
        <end position="22"/>
    </location>
</feature>
<feature type="region of interest" description="Disordered" evidence="2">
    <location>
        <begin position="72"/>
        <end position="95"/>
    </location>
</feature>
<protein>
    <recommendedName>
        <fullName evidence="3">CCHC-type domain-containing protein</fullName>
    </recommendedName>
</protein>
<dbReference type="GO" id="GO:0003676">
    <property type="term" value="F:nucleic acid binding"/>
    <property type="evidence" value="ECO:0007669"/>
    <property type="project" value="InterPro"/>
</dbReference>
<dbReference type="GO" id="GO:0008270">
    <property type="term" value="F:zinc ion binding"/>
    <property type="evidence" value="ECO:0007669"/>
    <property type="project" value="UniProtKB-KW"/>
</dbReference>
<proteinExistence type="predicted"/>
<feature type="domain" description="CCHC-type" evidence="3">
    <location>
        <begin position="122"/>
        <end position="137"/>
    </location>
</feature>
<evidence type="ECO:0000256" key="2">
    <source>
        <dbReference type="SAM" id="MobiDB-lite"/>
    </source>
</evidence>
<comment type="caution">
    <text evidence="4">The sequence shown here is derived from an EMBL/GenBank/DDBJ whole genome shotgun (WGS) entry which is preliminary data.</text>
</comment>
<name>A0A9R1XBY2_LACSA</name>
<dbReference type="InterPro" id="IPR036875">
    <property type="entry name" value="Znf_CCHC_sf"/>
</dbReference>
<dbReference type="SUPFAM" id="SSF57756">
    <property type="entry name" value="Retrovirus zinc finger-like domains"/>
    <property type="match status" value="1"/>
</dbReference>
<keyword evidence="1" id="KW-0862">Zinc</keyword>
<evidence type="ECO:0000259" key="3">
    <source>
        <dbReference type="PROSITE" id="PS50158"/>
    </source>
</evidence>
<accession>A0A9R1XBY2</accession>
<feature type="compositionally biased region" description="Basic and acidic residues" evidence="2">
    <location>
        <begin position="72"/>
        <end position="89"/>
    </location>
</feature>
<dbReference type="InterPro" id="IPR001878">
    <property type="entry name" value="Znf_CCHC"/>
</dbReference>
<keyword evidence="1" id="KW-0863">Zinc-finger</keyword>
<dbReference type="Gene3D" id="4.10.60.10">
    <property type="entry name" value="Zinc finger, CCHC-type"/>
    <property type="match status" value="1"/>
</dbReference>